<dbReference type="PRINTS" id="PR00237">
    <property type="entry name" value="GPCRRHODOPSN"/>
</dbReference>
<evidence type="ECO:0000256" key="5">
    <source>
        <dbReference type="ARBA" id="ARBA00023040"/>
    </source>
</evidence>
<feature type="transmembrane region" description="Helical" evidence="10">
    <location>
        <begin position="35"/>
        <end position="58"/>
    </location>
</feature>
<dbReference type="CDD" id="cd00637">
    <property type="entry name" value="7tm_classA_rhodopsin-like"/>
    <property type="match status" value="1"/>
</dbReference>
<dbReference type="Gene3D" id="1.20.1070.10">
    <property type="entry name" value="Rhodopsin 7-helix transmembrane proteins"/>
    <property type="match status" value="1"/>
</dbReference>
<dbReference type="EMBL" id="BDGG01000003">
    <property type="protein sequence ID" value="GAU96060.1"/>
    <property type="molecule type" value="Genomic_DNA"/>
</dbReference>
<evidence type="ECO:0000256" key="2">
    <source>
        <dbReference type="ARBA" id="ARBA00022475"/>
    </source>
</evidence>
<dbReference type="GO" id="GO:0007218">
    <property type="term" value="P:neuropeptide signaling pathway"/>
    <property type="evidence" value="ECO:0007669"/>
    <property type="project" value="TreeGrafter"/>
</dbReference>
<keyword evidence="7" id="KW-0675">Receptor</keyword>
<reference evidence="12 13" key="1">
    <citation type="journal article" date="2016" name="Nat. Commun.">
        <title>Extremotolerant tardigrade genome and improved radiotolerance of human cultured cells by tardigrade-unique protein.</title>
        <authorList>
            <person name="Hashimoto T."/>
            <person name="Horikawa D.D."/>
            <person name="Saito Y."/>
            <person name="Kuwahara H."/>
            <person name="Kozuka-Hata H."/>
            <person name="Shin-I T."/>
            <person name="Minakuchi Y."/>
            <person name="Ohishi K."/>
            <person name="Motoyama A."/>
            <person name="Aizu T."/>
            <person name="Enomoto A."/>
            <person name="Kondo K."/>
            <person name="Tanaka S."/>
            <person name="Hara Y."/>
            <person name="Koshikawa S."/>
            <person name="Sagara H."/>
            <person name="Miura T."/>
            <person name="Yokobori S."/>
            <person name="Miyagawa K."/>
            <person name="Suzuki Y."/>
            <person name="Kubo T."/>
            <person name="Oyama M."/>
            <person name="Kohara Y."/>
            <person name="Fujiyama A."/>
            <person name="Arakawa K."/>
            <person name="Katayama T."/>
            <person name="Toyoda A."/>
            <person name="Kunieda T."/>
        </authorList>
    </citation>
    <scope>NUCLEOTIDE SEQUENCE [LARGE SCALE GENOMIC DNA]</scope>
    <source>
        <strain evidence="12 13">YOKOZUNA-1</strain>
    </source>
</reference>
<feature type="transmembrane region" description="Helical" evidence="10">
    <location>
        <begin position="151"/>
        <end position="172"/>
    </location>
</feature>
<evidence type="ECO:0000313" key="12">
    <source>
        <dbReference type="EMBL" id="GAU96060.1"/>
    </source>
</evidence>
<feature type="transmembrane region" description="Helical" evidence="10">
    <location>
        <begin position="110"/>
        <end position="131"/>
    </location>
</feature>
<evidence type="ECO:0000259" key="11">
    <source>
        <dbReference type="PROSITE" id="PS50262"/>
    </source>
</evidence>
<evidence type="ECO:0000256" key="1">
    <source>
        <dbReference type="ARBA" id="ARBA00004651"/>
    </source>
</evidence>
<evidence type="ECO:0000256" key="4">
    <source>
        <dbReference type="ARBA" id="ARBA00022989"/>
    </source>
</evidence>
<evidence type="ECO:0000256" key="9">
    <source>
        <dbReference type="SAM" id="MobiDB-lite"/>
    </source>
</evidence>
<evidence type="ECO:0000256" key="3">
    <source>
        <dbReference type="ARBA" id="ARBA00022692"/>
    </source>
</evidence>
<accession>A0A1D1V573</accession>
<keyword evidence="6 10" id="KW-0472">Membrane</keyword>
<keyword evidence="5" id="KW-0297">G-protein coupled receptor</keyword>
<protein>
    <recommendedName>
        <fullName evidence="11">G-protein coupled receptors family 1 profile domain-containing protein</fullName>
    </recommendedName>
</protein>
<feature type="transmembrane region" description="Helical" evidence="10">
    <location>
        <begin position="202"/>
        <end position="224"/>
    </location>
</feature>
<dbReference type="AlphaFoldDB" id="A0A1D1V573"/>
<dbReference type="Proteomes" id="UP000186922">
    <property type="component" value="Unassembled WGS sequence"/>
</dbReference>
<name>A0A1D1V573_RAMVA</name>
<dbReference type="InterPro" id="IPR000276">
    <property type="entry name" value="GPCR_Rhodpsn"/>
</dbReference>
<evidence type="ECO:0000256" key="8">
    <source>
        <dbReference type="ARBA" id="ARBA00023224"/>
    </source>
</evidence>
<feature type="region of interest" description="Disordered" evidence="9">
    <location>
        <begin position="254"/>
        <end position="275"/>
    </location>
</feature>
<comment type="caution">
    <text evidence="12">The sequence shown here is derived from an EMBL/GenBank/DDBJ whole genome shotgun (WGS) entry which is preliminary data.</text>
</comment>
<keyword evidence="4 10" id="KW-1133">Transmembrane helix</keyword>
<dbReference type="GO" id="GO:0005886">
    <property type="term" value="C:plasma membrane"/>
    <property type="evidence" value="ECO:0007669"/>
    <property type="project" value="UniProtKB-SubCell"/>
</dbReference>
<evidence type="ECO:0000256" key="10">
    <source>
        <dbReference type="SAM" id="Phobius"/>
    </source>
</evidence>
<dbReference type="OrthoDB" id="9996086at2759"/>
<dbReference type="InterPro" id="IPR017452">
    <property type="entry name" value="GPCR_Rhodpsn_7TM"/>
</dbReference>
<feature type="domain" description="G-protein coupled receptors family 1 profile" evidence="11">
    <location>
        <begin position="50"/>
        <end position="332"/>
    </location>
</feature>
<dbReference type="SUPFAM" id="SSF81321">
    <property type="entry name" value="Family A G protein-coupled receptor-like"/>
    <property type="match status" value="1"/>
</dbReference>
<feature type="transmembrane region" description="Helical" evidence="10">
    <location>
        <begin position="281"/>
        <end position="302"/>
    </location>
</feature>
<dbReference type="PROSITE" id="PS50262">
    <property type="entry name" value="G_PROTEIN_RECEP_F1_2"/>
    <property type="match status" value="1"/>
</dbReference>
<keyword evidence="2" id="KW-1003">Cell membrane</keyword>
<dbReference type="PANTHER" id="PTHR24230">
    <property type="entry name" value="G-PROTEIN COUPLED RECEPTOR"/>
    <property type="match status" value="1"/>
</dbReference>
<dbReference type="STRING" id="947166.A0A1D1V573"/>
<gene>
    <name evidence="12" type="primary">RvY_07558-1</name>
    <name evidence="12" type="synonym">RvY_07558.1</name>
    <name evidence="12" type="ORF">RvY_07558</name>
</gene>
<evidence type="ECO:0000313" key="13">
    <source>
        <dbReference type="Proteomes" id="UP000186922"/>
    </source>
</evidence>
<feature type="transmembrane region" description="Helical" evidence="10">
    <location>
        <begin position="314"/>
        <end position="339"/>
    </location>
</feature>
<evidence type="ECO:0000256" key="7">
    <source>
        <dbReference type="ARBA" id="ARBA00023170"/>
    </source>
</evidence>
<sequence>MDRNNLTAGSLRNTSGGSNATASNDDVGFYPNAEVAGWLLLVIGVGTVISNGIFLLTYCKVSSSSFHTPFNVYMLNLAITDFVTAIFTTPGNFALYALNKWVFSRAFCTVYLYGFWTWYSLSIQFHMLISLNRLWAVCFPMHYKTYHTKRLAALMCILTYIYAHIWTLTGLIPDDMYYRTENFRDCSLNLMAQSLWATLCDLILYVVPEVVVVGVYPIIGWKVAQRRKVRASARSKPGATLSAADGVRDRYLARPSASVGPQQRSRGRQNVPGSSTSQFKVLTYLVAATVIFWTPNLVYFAIASTSDYFDSTFYTITVVLLSINPLITPLTYPLASAVWREAFRSLLKPTG</sequence>
<dbReference type="GO" id="GO:0008528">
    <property type="term" value="F:G protein-coupled peptide receptor activity"/>
    <property type="evidence" value="ECO:0007669"/>
    <property type="project" value="TreeGrafter"/>
</dbReference>
<feature type="transmembrane region" description="Helical" evidence="10">
    <location>
        <begin position="70"/>
        <end position="90"/>
    </location>
</feature>
<evidence type="ECO:0000256" key="6">
    <source>
        <dbReference type="ARBA" id="ARBA00023136"/>
    </source>
</evidence>
<comment type="subcellular location">
    <subcellularLocation>
        <location evidence="1">Cell membrane</location>
        <topology evidence="1">Multi-pass membrane protein</topology>
    </subcellularLocation>
</comment>
<keyword evidence="8" id="KW-0807">Transducer</keyword>
<keyword evidence="13" id="KW-1185">Reference proteome</keyword>
<organism evidence="12 13">
    <name type="scientific">Ramazzottius varieornatus</name>
    <name type="common">Water bear</name>
    <name type="synonym">Tardigrade</name>
    <dbReference type="NCBI Taxonomy" id="947166"/>
    <lineage>
        <taxon>Eukaryota</taxon>
        <taxon>Metazoa</taxon>
        <taxon>Ecdysozoa</taxon>
        <taxon>Tardigrada</taxon>
        <taxon>Eutardigrada</taxon>
        <taxon>Parachela</taxon>
        <taxon>Hypsibioidea</taxon>
        <taxon>Ramazzottiidae</taxon>
        <taxon>Ramazzottius</taxon>
    </lineage>
</organism>
<dbReference type="Pfam" id="PF00001">
    <property type="entry name" value="7tm_1"/>
    <property type="match status" value="1"/>
</dbReference>
<proteinExistence type="predicted"/>
<keyword evidence="3 10" id="KW-0812">Transmembrane</keyword>